<evidence type="ECO:0000256" key="1">
    <source>
        <dbReference type="SAM" id="Phobius"/>
    </source>
</evidence>
<dbReference type="EMBL" id="JACHWZ010000022">
    <property type="protein sequence ID" value="MBB3062967.1"/>
    <property type="molecule type" value="Genomic_DNA"/>
</dbReference>
<evidence type="ECO:0000313" key="2">
    <source>
        <dbReference type="EMBL" id="MBB3062967.1"/>
    </source>
</evidence>
<feature type="transmembrane region" description="Helical" evidence="1">
    <location>
        <begin position="37"/>
        <end position="55"/>
    </location>
</feature>
<reference evidence="2 3" key="1">
    <citation type="submission" date="2020-08" db="EMBL/GenBank/DDBJ databases">
        <title>Genomic Encyclopedia of Type Strains, Phase III (KMG-III): the genomes of soil and plant-associated and newly described type strains.</title>
        <authorList>
            <person name="Whitman W."/>
        </authorList>
    </citation>
    <scope>NUCLEOTIDE SEQUENCE [LARGE SCALE GENOMIC DNA]</scope>
    <source>
        <strain evidence="2 3">CECT 8799</strain>
    </source>
</reference>
<accession>A0A7W4ZAN8</accession>
<name>A0A7W4ZAN8_9GAMM</name>
<sequence length="58" mass="6094">MSRKLTRSQVWGTPVVLGILSAAGLLAALFSDGSGDLAAWVTLAVPVAVSGWYSFREN</sequence>
<protein>
    <submittedName>
        <fullName evidence="2">Uncharacterized protein</fullName>
    </submittedName>
</protein>
<organism evidence="2 3">
    <name type="scientific">Microbulbifer rhizosphaerae</name>
    <dbReference type="NCBI Taxonomy" id="1562603"/>
    <lineage>
        <taxon>Bacteria</taxon>
        <taxon>Pseudomonadati</taxon>
        <taxon>Pseudomonadota</taxon>
        <taxon>Gammaproteobacteria</taxon>
        <taxon>Cellvibrionales</taxon>
        <taxon>Microbulbiferaceae</taxon>
        <taxon>Microbulbifer</taxon>
    </lineage>
</organism>
<feature type="transmembrane region" description="Helical" evidence="1">
    <location>
        <begin position="12"/>
        <end position="31"/>
    </location>
</feature>
<evidence type="ECO:0000313" key="3">
    <source>
        <dbReference type="Proteomes" id="UP000535937"/>
    </source>
</evidence>
<proteinExistence type="predicted"/>
<gene>
    <name evidence="2" type="ORF">FHS09_003818</name>
</gene>
<dbReference type="AlphaFoldDB" id="A0A7W4ZAN8"/>
<dbReference type="RefSeq" id="WP_183462722.1">
    <property type="nucleotide sequence ID" value="NZ_JACHWZ010000022.1"/>
</dbReference>
<comment type="caution">
    <text evidence="2">The sequence shown here is derived from an EMBL/GenBank/DDBJ whole genome shotgun (WGS) entry which is preliminary data.</text>
</comment>
<dbReference type="Proteomes" id="UP000535937">
    <property type="component" value="Unassembled WGS sequence"/>
</dbReference>
<keyword evidence="1" id="KW-0472">Membrane</keyword>
<keyword evidence="3" id="KW-1185">Reference proteome</keyword>
<keyword evidence="1" id="KW-0812">Transmembrane</keyword>
<keyword evidence="1" id="KW-1133">Transmembrane helix</keyword>